<keyword evidence="6" id="KW-1185">Reference proteome</keyword>
<dbReference type="InterPro" id="IPR028978">
    <property type="entry name" value="Chorismate_lyase_/UTRA_dom_sf"/>
</dbReference>
<evidence type="ECO:0000256" key="3">
    <source>
        <dbReference type="ARBA" id="ARBA00023163"/>
    </source>
</evidence>
<dbReference type="SMART" id="SM00345">
    <property type="entry name" value="HTH_GNTR"/>
    <property type="match status" value="1"/>
</dbReference>
<keyword evidence="3" id="KW-0804">Transcription</keyword>
<dbReference type="SMART" id="SM00866">
    <property type="entry name" value="UTRA"/>
    <property type="match status" value="1"/>
</dbReference>
<dbReference type="STRING" id="525245.HMPREF0044_0183"/>
<evidence type="ECO:0000256" key="2">
    <source>
        <dbReference type="ARBA" id="ARBA00023125"/>
    </source>
</evidence>
<dbReference type="InterPro" id="IPR050679">
    <property type="entry name" value="Bact_HTH_transcr_reg"/>
</dbReference>
<evidence type="ECO:0000256" key="1">
    <source>
        <dbReference type="ARBA" id="ARBA00023015"/>
    </source>
</evidence>
<dbReference type="Gene3D" id="1.10.10.10">
    <property type="entry name" value="Winged helix-like DNA-binding domain superfamily/Winged helix DNA-binding domain"/>
    <property type="match status" value="1"/>
</dbReference>
<dbReference type="FunFam" id="1.10.10.10:FF:000079">
    <property type="entry name" value="GntR family transcriptional regulator"/>
    <property type="match status" value="1"/>
</dbReference>
<accession>C0VYE3</accession>
<keyword evidence="1" id="KW-0805">Transcription regulation</keyword>
<organism evidence="5 6">
    <name type="scientific">Gleimia coleocanis DSM 15436</name>
    <dbReference type="NCBI Taxonomy" id="525245"/>
    <lineage>
        <taxon>Bacteria</taxon>
        <taxon>Bacillati</taxon>
        <taxon>Actinomycetota</taxon>
        <taxon>Actinomycetes</taxon>
        <taxon>Actinomycetales</taxon>
        <taxon>Actinomycetaceae</taxon>
        <taxon>Gleimia</taxon>
    </lineage>
</organism>
<dbReference type="InterPro" id="IPR036388">
    <property type="entry name" value="WH-like_DNA-bd_sf"/>
</dbReference>
<dbReference type="Pfam" id="PF00392">
    <property type="entry name" value="GntR"/>
    <property type="match status" value="1"/>
</dbReference>
<dbReference type="CDD" id="cd07377">
    <property type="entry name" value="WHTH_GntR"/>
    <property type="match status" value="1"/>
</dbReference>
<comment type="caution">
    <text evidence="5">The sequence shown here is derived from an EMBL/GenBank/DDBJ whole genome shotgun (WGS) entry which is preliminary data.</text>
</comment>
<dbReference type="GO" id="GO:0003700">
    <property type="term" value="F:DNA-binding transcription factor activity"/>
    <property type="evidence" value="ECO:0007669"/>
    <property type="project" value="InterPro"/>
</dbReference>
<protein>
    <submittedName>
        <fullName evidence="5">UbiC transcription regulator-associated domain protein</fullName>
    </submittedName>
</protein>
<dbReference type="SUPFAM" id="SSF46785">
    <property type="entry name" value="Winged helix' DNA-binding domain"/>
    <property type="match status" value="1"/>
</dbReference>
<dbReference type="InterPro" id="IPR036390">
    <property type="entry name" value="WH_DNA-bd_sf"/>
</dbReference>
<evidence type="ECO:0000259" key="4">
    <source>
        <dbReference type="PROSITE" id="PS50949"/>
    </source>
</evidence>
<evidence type="ECO:0000313" key="6">
    <source>
        <dbReference type="Proteomes" id="UP000010301"/>
    </source>
</evidence>
<feature type="domain" description="HTH gntR-type" evidence="4">
    <location>
        <begin position="4"/>
        <end position="71"/>
    </location>
</feature>
<dbReference type="EMBL" id="ACFG01000004">
    <property type="protein sequence ID" value="EEH64446.1"/>
    <property type="molecule type" value="Genomic_DNA"/>
</dbReference>
<dbReference type="Proteomes" id="UP000010301">
    <property type="component" value="Unassembled WGS sequence"/>
</dbReference>
<dbReference type="AlphaFoldDB" id="C0VYE3"/>
<dbReference type="OrthoDB" id="7363114at2"/>
<dbReference type="PRINTS" id="PR00035">
    <property type="entry name" value="HTHGNTR"/>
</dbReference>
<dbReference type="Gene3D" id="3.40.1410.10">
    <property type="entry name" value="Chorismate lyase-like"/>
    <property type="match status" value="1"/>
</dbReference>
<evidence type="ECO:0000313" key="5">
    <source>
        <dbReference type="EMBL" id="EEH64446.1"/>
    </source>
</evidence>
<dbReference type="InterPro" id="IPR011663">
    <property type="entry name" value="UTRA"/>
</dbReference>
<sequence length="243" mass="27421">MIENVKYQAIYDYLVTSFATELRPGDKVPSERELCEKFGVSRMTVRQAIGDLVAEGKLERIQGKGTFVAHEKLDLQLRITSFSQEMRMRGMVPATRVLSCEERMPSASVATSLGLQENQTIYYIRRLRFADDTPMCVETTHLPAHLLPDFITPQPPEGIYSELNQRGFSPSWGEDVIESVVLDSEHSKLLEVSLGAAGLLVNRRSYAQDTPICLTQSYYRGDRYKLWVPIAQPFATVNRGARA</sequence>
<dbReference type="PANTHER" id="PTHR44846:SF1">
    <property type="entry name" value="MANNOSYL-D-GLYCERATE TRANSPORT_METABOLISM SYSTEM REPRESSOR MNGR-RELATED"/>
    <property type="match status" value="1"/>
</dbReference>
<dbReference type="HOGENOM" id="CLU_063236_2_3_11"/>
<gene>
    <name evidence="5" type="ORF">HMPREF0044_0183</name>
</gene>
<dbReference type="Pfam" id="PF07702">
    <property type="entry name" value="UTRA"/>
    <property type="match status" value="1"/>
</dbReference>
<keyword evidence="2" id="KW-0238">DNA-binding</keyword>
<dbReference type="PANTHER" id="PTHR44846">
    <property type="entry name" value="MANNOSYL-D-GLYCERATE TRANSPORT/METABOLISM SYSTEM REPRESSOR MNGR-RELATED"/>
    <property type="match status" value="1"/>
</dbReference>
<reference evidence="5 6" key="1">
    <citation type="submission" date="2009-01" db="EMBL/GenBank/DDBJ databases">
        <authorList>
            <person name="Qin X."/>
            <person name="Bachman B."/>
            <person name="Battles P."/>
            <person name="Bell A."/>
            <person name="Bess C."/>
            <person name="Bickham C."/>
            <person name="Chaboub L."/>
            <person name="Chen D."/>
            <person name="Coyle M."/>
            <person name="Deiros D.R."/>
            <person name="Dinh H."/>
            <person name="Forbes L."/>
            <person name="Fowler G."/>
            <person name="Francisco L."/>
            <person name="Fu Q."/>
            <person name="Gubbala S."/>
            <person name="Hale W."/>
            <person name="Han Y."/>
            <person name="Hemphill L."/>
            <person name="Highlander S.K."/>
            <person name="Hirani K."/>
            <person name="Hogues M."/>
            <person name="Jackson L."/>
            <person name="Jakkamsetti A."/>
            <person name="Javaid M."/>
            <person name="Jiang H."/>
            <person name="Korchina V."/>
            <person name="Kovar C."/>
            <person name="Lara F."/>
            <person name="Lee S."/>
            <person name="Mata R."/>
            <person name="Mathew T."/>
            <person name="Moen C."/>
            <person name="Morales K."/>
            <person name="Munidasa M."/>
            <person name="Nazareth L."/>
            <person name="Ngo R."/>
            <person name="Nguyen L."/>
            <person name="Okwuonu G."/>
            <person name="Ongeri F."/>
            <person name="Patil S."/>
            <person name="Petrosino J."/>
            <person name="Pham C."/>
            <person name="Pham P."/>
            <person name="Pu L.-L."/>
            <person name="Puazo M."/>
            <person name="Raj R."/>
            <person name="Reid J."/>
            <person name="Rouhana J."/>
            <person name="Saada N."/>
            <person name="Shang Y."/>
            <person name="Simmons D."/>
            <person name="Thornton R."/>
            <person name="Warren J."/>
            <person name="Weissenberger G."/>
            <person name="Zhang J."/>
            <person name="Zhang L."/>
            <person name="Zhou C."/>
            <person name="Zhu D."/>
            <person name="Muzny D."/>
            <person name="Worley K."/>
            <person name="Gibbs R."/>
        </authorList>
    </citation>
    <scope>NUCLEOTIDE SEQUENCE [LARGE SCALE GENOMIC DNA]</scope>
    <source>
        <strain evidence="5 6">DSM 15436</strain>
    </source>
</reference>
<dbReference type="PROSITE" id="PS50949">
    <property type="entry name" value="HTH_GNTR"/>
    <property type="match status" value="1"/>
</dbReference>
<dbReference type="SUPFAM" id="SSF64288">
    <property type="entry name" value="Chorismate lyase-like"/>
    <property type="match status" value="1"/>
</dbReference>
<dbReference type="InterPro" id="IPR000524">
    <property type="entry name" value="Tscrpt_reg_HTH_GntR"/>
</dbReference>
<dbReference type="GO" id="GO:0003677">
    <property type="term" value="F:DNA binding"/>
    <property type="evidence" value="ECO:0007669"/>
    <property type="project" value="UniProtKB-KW"/>
</dbReference>
<name>C0VYE3_9ACTO</name>
<dbReference type="GO" id="GO:0045892">
    <property type="term" value="P:negative regulation of DNA-templated transcription"/>
    <property type="evidence" value="ECO:0007669"/>
    <property type="project" value="TreeGrafter"/>
</dbReference>
<dbReference type="eggNOG" id="COG2188">
    <property type="taxonomic scope" value="Bacteria"/>
</dbReference>
<proteinExistence type="predicted"/>